<dbReference type="Proteomes" id="UP000831701">
    <property type="component" value="Chromosome 22"/>
</dbReference>
<gene>
    <name evidence="1" type="ORF">L3Q82_005140</name>
</gene>
<keyword evidence="2" id="KW-1185">Reference proteome</keyword>
<organism evidence="1 2">
    <name type="scientific">Scortum barcoo</name>
    <name type="common">barcoo grunter</name>
    <dbReference type="NCBI Taxonomy" id="214431"/>
    <lineage>
        <taxon>Eukaryota</taxon>
        <taxon>Metazoa</taxon>
        <taxon>Chordata</taxon>
        <taxon>Craniata</taxon>
        <taxon>Vertebrata</taxon>
        <taxon>Euteleostomi</taxon>
        <taxon>Actinopterygii</taxon>
        <taxon>Neopterygii</taxon>
        <taxon>Teleostei</taxon>
        <taxon>Neoteleostei</taxon>
        <taxon>Acanthomorphata</taxon>
        <taxon>Eupercaria</taxon>
        <taxon>Centrarchiformes</taxon>
        <taxon>Terapontoidei</taxon>
        <taxon>Terapontidae</taxon>
        <taxon>Scortum</taxon>
    </lineage>
</organism>
<sequence>MSIGSGAFAKGCSGLRHDRSRSLVRIASSKSDLFPVHVGLRQGCPLSPVLFIIFMDRISRRSQGPEGVRFGNHRISSLLFADDVVLLASSGQDLQHVLERFAAECEVAGMRISTSKSEDMVLDRKSVCADALSGWVERSCLKWRSSSISGSCSRVRERWSVRLTGGLVQRPAVMRSVYQTFVVMKNLPVNLRFPLSPMVMNFG</sequence>
<comment type="caution">
    <text evidence="1">The sequence shown here is derived from an EMBL/GenBank/DDBJ whole genome shotgun (WGS) entry which is preliminary data.</text>
</comment>
<proteinExistence type="predicted"/>
<dbReference type="EMBL" id="CM041552">
    <property type="protein sequence ID" value="KAI3353937.1"/>
    <property type="molecule type" value="Genomic_DNA"/>
</dbReference>
<reference evidence="1" key="1">
    <citation type="submission" date="2022-04" db="EMBL/GenBank/DDBJ databases">
        <title>Jade perch genome.</title>
        <authorList>
            <person name="Chao B."/>
        </authorList>
    </citation>
    <scope>NUCLEOTIDE SEQUENCE</scope>
    <source>
        <strain evidence="1">CB-2022</strain>
    </source>
</reference>
<name>A0ACB8VE21_9TELE</name>
<protein>
    <submittedName>
        <fullName evidence="1">Uncharacterized protein</fullName>
    </submittedName>
</protein>
<accession>A0ACB8VE21</accession>
<evidence type="ECO:0000313" key="1">
    <source>
        <dbReference type="EMBL" id="KAI3353937.1"/>
    </source>
</evidence>
<evidence type="ECO:0000313" key="2">
    <source>
        <dbReference type="Proteomes" id="UP000831701"/>
    </source>
</evidence>